<accession>A0A7W8AFD2</accession>
<gene>
    <name evidence="1" type="ORF">HNR40_009268</name>
</gene>
<comment type="caution">
    <text evidence="1">The sequence shown here is derived from an EMBL/GenBank/DDBJ whole genome shotgun (WGS) entry which is preliminary data.</text>
</comment>
<organism evidence="1 2">
    <name type="scientific">Nonomuraea endophytica</name>
    <dbReference type="NCBI Taxonomy" id="714136"/>
    <lineage>
        <taxon>Bacteria</taxon>
        <taxon>Bacillati</taxon>
        <taxon>Actinomycetota</taxon>
        <taxon>Actinomycetes</taxon>
        <taxon>Streptosporangiales</taxon>
        <taxon>Streptosporangiaceae</taxon>
        <taxon>Nonomuraea</taxon>
    </lineage>
</organism>
<evidence type="ECO:0000313" key="2">
    <source>
        <dbReference type="Proteomes" id="UP000568380"/>
    </source>
</evidence>
<evidence type="ECO:0000313" key="1">
    <source>
        <dbReference type="EMBL" id="MBB5083763.1"/>
    </source>
</evidence>
<sequence>MTHRHPYPHADLQEVLSRNHTAVHLVSTLARANPANASIWEHLTTALSDARTLADDLGRLRTELDGVRYERANLIAAAEATLAAHREGEHDPLWYLRDELAHQSLLRGAGEAK</sequence>
<keyword evidence="2" id="KW-1185">Reference proteome</keyword>
<dbReference type="RefSeq" id="WP_184973173.1">
    <property type="nucleotide sequence ID" value="NZ_JACHIN010000019.1"/>
</dbReference>
<reference evidence="1 2" key="1">
    <citation type="submission" date="2020-08" db="EMBL/GenBank/DDBJ databases">
        <title>Genomic Encyclopedia of Type Strains, Phase IV (KMG-IV): sequencing the most valuable type-strain genomes for metagenomic binning, comparative biology and taxonomic classification.</title>
        <authorList>
            <person name="Goeker M."/>
        </authorList>
    </citation>
    <scope>NUCLEOTIDE SEQUENCE [LARGE SCALE GENOMIC DNA]</scope>
    <source>
        <strain evidence="1 2">DSM 45385</strain>
    </source>
</reference>
<protein>
    <submittedName>
        <fullName evidence="1">Uncharacterized protein</fullName>
    </submittedName>
</protein>
<name>A0A7W8AFD2_9ACTN</name>
<dbReference type="AlphaFoldDB" id="A0A7W8AFD2"/>
<proteinExistence type="predicted"/>
<dbReference type="EMBL" id="JACHIN010000019">
    <property type="protein sequence ID" value="MBB5083763.1"/>
    <property type="molecule type" value="Genomic_DNA"/>
</dbReference>
<dbReference type="Proteomes" id="UP000568380">
    <property type="component" value="Unassembled WGS sequence"/>
</dbReference>